<evidence type="ECO:0000313" key="2">
    <source>
        <dbReference type="Proteomes" id="UP000814033"/>
    </source>
</evidence>
<name>A0ACB8RP12_9AGAM</name>
<protein>
    <submittedName>
        <fullName evidence="1">Glycosyltransferase family 8 protein</fullName>
    </submittedName>
</protein>
<gene>
    <name evidence="1" type="ORF">FA95DRAFT_1573933</name>
</gene>
<dbReference type="Proteomes" id="UP000814033">
    <property type="component" value="Unassembled WGS sequence"/>
</dbReference>
<dbReference type="EMBL" id="MU275957">
    <property type="protein sequence ID" value="KAI0045248.1"/>
    <property type="molecule type" value="Genomic_DNA"/>
</dbReference>
<evidence type="ECO:0000313" key="1">
    <source>
        <dbReference type="EMBL" id="KAI0045248.1"/>
    </source>
</evidence>
<organism evidence="1 2">
    <name type="scientific">Auriscalpium vulgare</name>
    <dbReference type="NCBI Taxonomy" id="40419"/>
    <lineage>
        <taxon>Eukaryota</taxon>
        <taxon>Fungi</taxon>
        <taxon>Dikarya</taxon>
        <taxon>Basidiomycota</taxon>
        <taxon>Agaricomycotina</taxon>
        <taxon>Agaricomycetes</taxon>
        <taxon>Russulales</taxon>
        <taxon>Auriscalpiaceae</taxon>
        <taxon>Auriscalpium</taxon>
    </lineage>
</organism>
<accession>A0ACB8RP12</accession>
<comment type="caution">
    <text evidence="1">The sequence shown here is derived from an EMBL/GenBank/DDBJ whole genome shotgun (WGS) entry which is preliminary data.</text>
</comment>
<reference evidence="1" key="2">
    <citation type="journal article" date="2022" name="New Phytol.">
        <title>Evolutionary transition to the ectomycorrhizal habit in the genomes of a hyperdiverse lineage of mushroom-forming fungi.</title>
        <authorList>
            <person name="Looney B."/>
            <person name="Miyauchi S."/>
            <person name="Morin E."/>
            <person name="Drula E."/>
            <person name="Courty P.E."/>
            <person name="Kohler A."/>
            <person name="Kuo A."/>
            <person name="LaButti K."/>
            <person name="Pangilinan J."/>
            <person name="Lipzen A."/>
            <person name="Riley R."/>
            <person name="Andreopoulos W."/>
            <person name="He G."/>
            <person name="Johnson J."/>
            <person name="Nolan M."/>
            <person name="Tritt A."/>
            <person name="Barry K.W."/>
            <person name="Grigoriev I.V."/>
            <person name="Nagy L.G."/>
            <person name="Hibbett D."/>
            <person name="Henrissat B."/>
            <person name="Matheny P.B."/>
            <person name="Labbe J."/>
            <person name="Martin F.M."/>
        </authorList>
    </citation>
    <scope>NUCLEOTIDE SEQUENCE</scope>
    <source>
        <strain evidence="1">FP105234-sp</strain>
    </source>
</reference>
<reference evidence="1" key="1">
    <citation type="submission" date="2021-02" db="EMBL/GenBank/DDBJ databases">
        <authorList>
            <consortium name="DOE Joint Genome Institute"/>
            <person name="Ahrendt S."/>
            <person name="Looney B.P."/>
            <person name="Miyauchi S."/>
            <person name="Morin E."/>
            <person name="Drula E."/>
            <person name="Courty P.E."/>
            <person name="Chicoki N."/>
            <person name="Fauchery L."/>
            <person name="Kohler A."/>
            <person name="Kuo A."/>
            <person name="Labutti K."/>
            <person name="Pangilinan J."/>
            <person name="Lipzen A."/>
            <person name="Riley R."/>
            <person name="Andreopoulos W."/>
            <person name="He G."/>
            <person name="Johnson J."/>
            <person name="Barry K.W."/>
            <person name="Grigoriev I.V."/>
            <person name="Nagy L."/>
            <person name="Hibbett D."/>
            <person name="Henrissat B."/>
            <person name="Matheny P.B."/>
            <person name="Labbe J."/>
            <person name="Martin F."/>
        </authorList>
    </citation>
    <scope>NUCLEOTIDE SEQUENCE</scope>
    <source>
        <strain evidence="1">FP105234-sp</strain>
    </source>
</reference>
<sequence length="363" mass="41144">MTADGYNYLPLSHNERGSNSTRWRSKDFWQRVAIAALVVSNAALIYFQYIASRRTHLTPLDDYQILKDHLSLAKPSDFPTNVSTRAVVSTLYNDLYTTPVATLGYSLAATGVSARRILMYIPGRLSTRSLCIVEAAGWELHPVSLIPPPHDGHDIVPRFSDQYTKLNLWKLDSIGVERVVYLDGDTLVRGTFDELFEMPWAFGAVPDVYDNSGFKLAFNAGVLTLRTSTPEFERMTARLDEARYAPQQAEQAFLNVYYAADAVRLPHVYNGNLVIKERSPELWRALKRDMKIVHYTSPTPFLKVGTTLLEGKRLQRMVAKAKSVDGGLYEEEIGWWEDAYEGMRTDNEQALEKCDGIQGIRRH</sequence>
<keyword evidence="2" id="KW-1185">Reference proteome</keyword>
<proteinExistence type="predicted"/>